<dbReference type="PANTHER" id="PTHR10509:SF96">
    <property type="entry name" value="CAFFEOYL-COA O-METHYLTRANSFERASE"/>
    <property type="match status" value="1"/>
</dbReference>
<dbReference type="GO" id="GO:0008757">
    <property type="term" value="F:S-adenosylmethionine-dependent methyltransferase activity"/>
    <property type="evidence" value="ECO:0007669"/>
    <property type="project" value="TreeGrafter"/>
</dbReference>
<keyword evidence="3" id="KW-0949">S-adenosyl-L-methionine</keyword>
<reference evidence="5 6" key="1">
    <citation type="journal article" date="2023" name="BMC Biotechnol.">
        <title>Vitis rotundifolia cv Carlos genome sequencing.</title>
        <authorList>
            <person name="Huff M."/>
            <person name="Hulse-Kemp A."/>
            <person name="Scheffler B."/>
            <person name="Youngblood R."/>
            <person name="Simpson S."/>
            <person name="Babiker E."/>
            <person name="Staton M."/>
        </authorList>
    </citation>
    <scope>NUCLEOTIDE SEQUENCE [LARGE SCALE GENOMIC DNA]</scope>
    <source>
        <tissue evidence="5">Leaf</tissue>
    </source>
</reference>
<evidence type="ECO:0000256" key="4">
    <source>
        <dbReference type="ARBA" id="ARBA00023453"/>
    </source>
</evidence>
<dbReference type="CDD" id="cd02440">
    <property type="entry name" value="AdoMet_MTases"/>
    <property type="match status" value="1"/>
</dbReference>
<evidence type="ECO:0000256" key="3">
    <source>
        <dbReference type="ARBA" id="ARBA00022691"/>
    </source>
</evidence>
<gene>
    <name evidence="5" type="ORF">PVL29_015244</name>
</gene>
<dbReference type="PANTHER" id="PTHR10509">
    <property type="entry name" value="O-METHYLTRANSFERASE-RELATED"/>
    <property type="match status" value="1"/>
</dbReference>
<dbReference type="GO" id="GO:0008171">
    <property type="term" value="F:O-methyltransferase activity"/>
    <property type="evidence" value="ECO:0007669"/>
    <property type="project" value="InterPro"/>
</dbReference>
<keyword evidence="6" id="KW-1185">Reference proteome</keyword>
<sequence>MEEATSGEPNEEFRKIKKGLLQSDELLQYILETSVYPREPQPLKEIRDATAHHQRKLMLTTPDAGQLMVLLLKLINAKKTIEIGVFTGYSLLLTALSIPDDGKIIAIDIDREAFELGYPIIEKAGVQHKIDFIEAPGLEVLDRLLEDPNNEDSFDYVFVDADKDNYINYHEKLMRLVKIGGLILYDNTLWFGTVALPNCLIPEKMKYDRDHIIEFNKSLSNDSRIQISQVPVGDGLTICRRLY</sequence>
<dbReference type="InterPro" id="IPR050362">
    <property type="entry name" value="Cation-dep_OMT"/>
</dbReference>
<dbReference type="InterPro" id="IPR002935">
    <property type="entry name" value="SAM_O-MeTrfase"/>
</dbReference>
<keyword evidence="2" id="KW-0808">Transferase</keyword>
<evidence type="ECO:0000313" key="6">
    <source>
        <dbReference type="Proteomes" id="UP001168098"/>
    </source>
</evidence>
<evidence type="ECO:0008006" key="7">
    <source>
        <dbReference type="Google" id="ProtNLM"/>
    </source>
</evidence>
<dbReference type="InterPro" id="IPR029063">
    <property type="entry name" value="SAM-dependent_MTases_sf"/>
</dbReference>
<organism evidence="5 6">
    <name type="scientific">Vitis rotundifolia</name>
    <name type="common">Muscadine grape</name>
    <dbReference type="NCBI Taxonomy" id="103349"/>
    <lineage>
        <taxon>Eukaryota</taxon>
        <taxon>Viridiplantae</taxon>
        <taxon>Streptophyta</taxon>
        <taxon>Embryophyta</taxon>
        <taxon>Tracheophyta</taxon>
        <taxon>Spermatophyta</taxon>
        <taxon>Magnoliopsida</taxon>
        <taxon>eudicotyledons</taxon>
        <taxon>Gunneridae</taxon>
        <taxon>Pentapetalae</taxon>
        <taxon>rosids</taxon>
        <taxon>Vitales</taxon>
        <taxon>Vitaceae</taxon>
        <taxon>Viteae</taxon>
        <taxon>Vitis</taxon>
    </lineage>
</organism>
<proteinExistence type="inferred from homology"/>
<dbReference type="PROSITE" id="PS51682">
    <property type="entry name" value="SAM_OMT_I"/>
    <property type="match status" value="1"/>
</dbReference>
<dbReference type="EMBL" id="JARBHA010000012">
    <property type="protein sequence ID" value="KAJ9686247.1"/>
    <property type="molecule type" value="Genomic_DNA"/>
</dbReference>
<name>A0AA38ZCW8_VITRO</name>
<keyword evidence="1" id="KW-0489">Methyltransferase</keyword>
<protein>
    <recommendedName>
        <fullName evidence="7">Caffeoyl-CoA O-methyltransferase</fullName>
    </recommendedName>
</protein>
<evidence type="ECO:0000256" key="2">
    <source>
        <dbReference type="ARBA" id="ARBA00022679"/>
    </source>
</evidence>
<dbReference type="SUPFAM" id="SSF53335">
    <property type="entry name" value="S-adenosyl-L-methionine-dependent methyltransferases"/>
    <property type="match status" value="1"/>
</dbReference>
<dbReference type="AlphaFoldDB" id="A0AA38ZCW8"/>
<dbReference type="GO" id="GO:0032259">
    <property type="term" value="P:methylation"/>
    <property type="evidence" value="ECO:0007669"/>
    <property type="project" value="UniProtKB-KW"/>
</dbReference>
<evidence type="ECO:0000313" key="5">
    <source>
        <dbReference type="EMBL" id="KAJ9686247.1"/>
    </source>
</evidence>
<comment type="caution">
    <text evidence="5">The sequence shown here is derived from an EMBL/GenBank/DDBJ whole genome shotgun (WGS) entry which is preliminary data.</text>
</comment>
<evidence type="ECO:0000256" key="1">
    <source>
        <dbReference type="ARBA" id="ARBA00022603"/>
    </source>
</evidence>
<comment type="similarity">
    <text evidence="4">Belongs to the class I-like SAM-binding methyltransferase superfamily. Cation-dependent O-methyltransferase family.</text>
</comment>
<dbReference type="Pfam" id="PF01596">
    <property type="entry name" value="Methyltransf_3"/>
    <property type="match status" value="1"/>
</dbReference>
<dbReference type="Gene3D" id="3.40.50.150">
    <property type="entry name" value="Vaccinia Virus protein VP39"/>
    <property type="match status" value="1"/>
</dbReference>
<accession>A0AA38ZCW8</accession>
<dbReference type="Proteomes" id="UP001168098">
    <property type="component" value="Unassembled WGS sequence"/>
</dbReference>